<dbReference type="InterPro" id="IPR000938">
    <property type="entry name" value="CAP-Gly_domain"/>
</dbReference>
<feature type="region of interest" description="Disordered" evidence="8">
    <location>
        <begin position="1113"/>
        <end position="1141"/>
    </location>
</feature>
<proteinExistence type="predicted"/>
<keyword evidence="6" id="KW-0206">Cytoskeleton</keyword>
<sequence length="1327" mass="146083">MDISIGSRVITNSNKTGIVRFIGETDFAQGEWVGIELDKPEGKNNGELAGRVYFTCAPNYGLFIKSAFVKPLGAAAPPTPVSTGSATRSGSVTAASPSSATSRLPLTKRMSIPGPSSSVRSTALAATGASPAATRTPSAAASARGTPSSTASTTGTNSLRRPSGSTTSSSSRLSLDPSRRPSLGRTTTPSVSSDELDEAKAKIQKLEDDLEQRNRQVEQLKQNLAVLREAQERIAAEGAERAAPAPAEPTVVTTGITEEELREKVELVRREAEAHVERIRIDLEEQLAQTHAEHDEIVDELRLENATQRSEIKALETELAQHKARIAQFTQSEQKRAEEVVMAMAKTSSGARKVETLEAQVTELQDMIEVMTLEKETLEMDKEIAEEHVEECQAEIEKLKASLALATSNQQAEGAGAAAMSGDVAEENMKLRAAVKALHERGAEEKNELNKKIRLLQRENAELVMLRQEVEELSSKRTVLESEVEELKEMLDVASAYESMVEELTETNLTLGEKVSDLEATVISLESLKEMSEEMEHQHNEYEAELREEIESQRVNLAELKRVVLELQASADDKERTVTRFRDVTRGLQDQVRELQEQLRREVEAQEDLKGTAQGALVQTMNLRQLASSARENEAEAARQRINADQARLENAFLRAAIPSSLFSDMDQKILRVRLRLGRVSGKADMLLQYIRKDLEFLIQNYRKEPSERLAVDATRAVHELVLGEKLTALVCQAKEDLFILECHLTTEEEFAEACARLDGSKVGLLESALDASISAFGEGSLIMSTAGDPASYNRLVDAIDEWHAGRAAVDSKNQTESFPLRCAVVKLRSRRSVTSLLYFLAMLLSVTDSTRRELMPAAQPDTPATDVPQDGGVQSKFELVAAEIMSLLDLAYKFNRRADIDLAWSDEDLDGLVAVGGDAVELIHAYAAECQGIWSLAKDKLATPPDVASFVEQTLPVMLTSLKDRVTSLFNLVCHGAFTDAVVPRARDRYDASNPNAGGNGRAQWQIRAQAIHNDLANASTLRSSLKDLNDVCQNLQLRIRELERGDSQHRVVTQKLESEVLRLTEEVNHATNDKQLLEKQLAKEREQFDFALDESIKEKAALDTANRELRKQLKRSSDAGSSLSASTKGRRESALGHGDTEALRGALEHARSELEHARNALAKERIERVLGPCPRVAKAARHPEPLAQSLQDLAKFARETRARCAMPRMADLTSTTERPEAQLVQRQLTLQKTRESLAALRTRISTSVKDAGWNADVAQAIARGENVFGWQPPELERPPVLLGRVSLQNSPLSSSPESVSNGKLVPVRLVLQPHELDQLRVALVC</sequence>
<name>A0AAV2YLF8_9STRA</name>
<feature type="domain" description="CAP-Gly" evidence="9">
    <location>
        <begin position="23"/>
        <end position="65"/>
    </location>
</feature>
<feature type="coiled-coil region" evidence="7">
    <location>
        <begin position="1142"/>
        <end position="1169"/>
    </location>
</feature>
<evidence type="ECO:0000256" key="4">
    <source>
        <dbReference type="ARBA" id="ARBA00023017"/>
    </source>
</evidence>
<dbReference type="Pfam" id="PF01302">
    <property type="entry name" value="CAP_GLY"/>
    <property type="match status" value="1"/>
</dbReference>
<feature type="coiled-coil region" evidence="7">
    <location>
        <begin position="439"/>
        <end position="652"/>
    </location>
</feature>
<dbReference type="SMART" id="SM01052">
    <property type="entry name" value="CAP_GLY"/>
    <property type="match status" value="1"/>
</dbReference>
<organism evidence="10 11">
    <name type="scientific">Lagenidium giganteum</name>
    <dbReference type="NCBI Taxonomy" id="4803"/>
    <lineage>
        <taxon>Eukaryota</taxon>
        <taxon>Sar</taxon>
        <taxon>Stramenopiles</taxon>
        <taxon>Oomycota</taxon>
        <taxon>Peronosporomycetes</taxon>
        <taxon>Pythiales</taxon>
        <taxon>Pythiaceae</taxon>
    </lineage>
</organism>
<gene>
    <name evidence="10" type="ORF">N0F65_000933</name>
</gene>
<dbReference type="GO" id="GO:0030286">
    <property type="term" value="C:dynein complex"/>
    <property type="evidence" value="ECO:0007669"/>
    <property type="project" value="UniProtKB-KW"/>
</dbReference>
<evidence type="ECO:0000256" key="1">
    <source>
        <dbReference type="ARBA" id="ARBA00004186"/>
    </source>
</evidence>
<evidence type="ECO:0000256" key="3">
    <source>
        <dbReference type="ARBA" id="ARBA00022701"/>
    </source>
</evidence>
<keyword evidence="2" id="KW-0963">Cytoplasm</keyword>
<dbReference type="GO" id="GO:0005819">
    <property type="term" value="C:spindle"/>
    <property type="evidence" value="ECO:0007669"/>
    <property type="project" value="UniProtKB-SubCell"/>
</dbReference>
<accession>A0AAV2YLF8</accession>
<evidence type="ECO:0000259" key="9">
    <source>
        <dbReference type="PROSITE" id="PS50245"/>
    </source>
</evidence>
<dbReference type="Proteomes" id="UP001146120">
    <property type="component" value="Unassembled WGS sequence"/>
</dbReference>
<comment type="caution">
    <text evidence="10">The sequence shown here is derived from an EMBL/GenBank/DDBJ whole genome shotgun (WGS) entry which is preliminary data.</text>
</comment>
<evidence type="ECO:0000256" key="6">
    <source>
        <dbReference type="ARBA" id="ARBA00023212"/>
    </source>
</evidence>
<comment type="subcellular location">
    <subcellularLocation>
        <location evidence="1">Cytoplasm</location>
        <location evidence="1">Cytoskeleton</location>
        <location evidence="1">Spindle</location>
    </subcellularLocation>
</comment>
<evidence type="ECO:0000313" key="10">
    <source>
        <dbReference type="EMBL" id="DAZ94653.1"/>
    </source>
</evidence>
<feature type="compositionally biased region" description="Basic and acidic residues" evidence="8">
    <location>
        <begin position="1131"/>
        <end position="1141"/>
    </location>
</feature>
<evidence type="ECO:0000256" key="5">
    <source>
        <dbReference type="ARBA" id="ARBA00023054"/>
    </source>
</evidence>
<dbReference type="GO" id="GO:0005874">
    <property type="term" value="C:microtubule"/>
    <property type="evidence" value="ECO:0007669"/>
    <property type="project" value="UniProtKB-KW"/>
</dbReference>
<reference evidence="10" key="2">
    <citation type="journal article" date="2023" name="Microbiol Resour">
        <title>Decontamination and Annotation of the Draft Genome Sequence of the Oomycete Lagenidium giganteum ARSEF 373.</title>
        <authorList>
            <person name="Morgan W.R."/>
            <person name="Tartar A."/>
        </authorList>
    </citation>
    <scope>NUCLEOTIDE SEQUENCE</scope>
    <source>
        <strain evidence="10">ARSEF 373</strain>
    </source>
</reference>
<keyword evidence="4" id="KW-0243">Dynein</keyword>
<dbReference type="PANTHER" id="PTHR18916">
    <property type="entry name" value="DYNACTIN 1-RELATED MICROTUBULE-BINDING"/>
    <property type="match status" value="1"/>
</dbReference>
<protein>
    <recommendedName>
        <fullName evidence="9">CAP-Gly domain-containing protein</fullName>
    </recommendedName>
</protein>
<evidence type="ECO:0000256" key="2">
    <source>
        <dbReference type="ARBA" id="ARBA00022490"/>
    </source>
</evidence>
<evidence type="ECO:0000256" key="7">
    <source>
        <dbReference type="SAM" id="Coils"/>
    </source>
</evidence>
<evidence type="ECO:0000256" key="8">
    <source>
        <dbReference type="SAM" id="MobiDB-lite"/>
    </source>
</evidence>
<feature type="compositionally biased region" description="Low complexity" evidence="8">
    <location>
        <begin position="121"/>
        <end position="185"/>
    </location>
</feature>
<feature type="compositionally biased region" description="Low complexity" evidence="8">
    <location>
        <begin position="88"/>
        <end position="107"/>
    </location>
</feature>
<keyword evidence="3" id="KW-0493">Microtubule</keyword>
<dbReference type="PROSITE" id="PS50245">
    <property type="entry name" value="CAP_GLY_2"/>
    <property type="match status" value="1"/>
</dbReference>
<feature type="region of interest" description="Disordered" evidence="8">
    <location>
        <begin position="75"/>
        <end position="200"/>
    </location>
</feature>
<dbReference type="PANTHER" id="PTHR18916:SF6">
    <property type="entry name" value="DYNACTIN SUBUNIT 1"/>
    <property type="match status" value="1"/>
</dbReference>
<evidence type="ECO:0000313" key="11">
    <source>
        <dbReference type="Proteomes" id="UP001146120"/>
    </source>
</evidence>
<reference evidence="10" key="1">
    <citation type="submission" date="2022-11" db="EMBL/GenBank/DDBJ databases">
        <authorList>
            <person name="Morgan W.R."/>
            <person name="Tartar A."/>
        </authorList>
    </citation>
    <scope>NUCLEOTIDE SEQUENCE</scope>
    <source>
        <strain evidence="10">ARSEF 373</strain>
    </source>
</reference>
<keyword evidence="5 7" id="KW-0175">Coiled coil</keyword>
<dbReference type="EMBL" id="DAKRPA010000239">
    <property type="protein sequence ID" value="DAZ94653.1"/>
    <property type="molecule type" value="Genomic_DNA"/>
</dbReference>
<keyword evidence="11" id="KW-1185">Reference proteome</keyword>
<dbReference type="Gene3D" id="2.30.30.190">
    <property type="entry name" value="CAP Gly-rich-like domain"/>
    <property type="match status" value="1"/>
</dbReference>
<dbReference type="SUPFAM" id="SSF74924">
    <property type="entry name" value="Cap-Gly domain"/>
    <property type="match status" value="1"/>
</dbReference>
<dbReference type="InterPro" id="IPR036859">
    <property type="entry name" value="CAP-Gly_dom_sf"/>
</dbReference>